<name>A0A1H7JN64_STRJI</name>
<protein>
    <submittedName>
        <fullName evidence="2">Uncharacterized protein</fullName>
    </submittedName>
</protein>
<gene>
    <name evidence="2" type="ORF">SAMN05414137_103376</name>
</gene>
<organism evidence="2 3">
    <name type="scientific">Streptacidiphilus jiangxiensis</name>
    <dbReference type="NCBI Taxonomy" id="235985"/>
    <lineage>
        <taxon>Bacteria</taxon>
        <taxon>Bacillati</taxon>
        <taxon>Actinomycetota</taxon>
        <taxon>Actinomycetes</taxon>
        <taxon>Kitasatosporales</taxon>
        <taxon>Streptomycetaceae</taxon>
        <taxon>Streptacidiphilus</taxon>
    </lineage>
</organism>
<dbReference type="RefSeq" id="WP_161791315.1">
    <property type="nucleotide sequence ID" value="NZ_BBPN01000034.1"/>
</dbReference>
<feature type="compositionally biased region" description="Basic and acidic residues" evidence="1">
    <location>
        <begin position="1"/>
        <end position="24"/>
    </location>
</feature>
<evidence type="ECO:0000313" key="2">
    <source>
        <dbReference type="EMBL" id="SEK75992.1"/>
    </source>
</evidence>
<evidence type="ECO:0000313" key="3">
    <source>
        <dbReference type="Proteomes" id="UP000183015"/>
    </source>
</evidence>
<feature type="region of interest" description="Disordered" evidence="1">
    <location>
        <begin position="1"/>
        <end position="30"/>
    </location>
</feature>
<dbReference type="Proteomes" id="UP000183015">
    <property type="component" value="Unassembled WGS sequence"/>
</dbReference>
<dbReference type="STRING" id="235985.SAMN05414137_103376"/>
<keyword evidence="3" id="KW-1185">Reference proteome</keyword>
<sequence length="53" mass="6330">MTNERHHDQEFGRLRPRHQEESGRYPDVPLLVTAGEPEEAWDEAEPFIWRSIN</sequence>
<reference evidence="3" key="1">
    <citation type="submission" date="2016-10" db="EMBL/GenBank/DDBJ databases">
        <authorList>
            <person name="Varghese N."/>
        </authorList>
    </citation>
    <scope>NUCLEOTIDE SEQUENCE [LARGE SCALE GENOMIC DNA]</scope>
    <source>
        <strain evidence="3">DSM 45096 / BCRC 16803 / CGMCC 4.1857 / CIP 109030 / JCM 12277 / KCTC 19219 / NBRC 100920 / 33214</strain>
    </source>
</reference>
<dbReference type="EMBL" id="FOAZ01000003">
    <property type="protein sequence ID" value="SEK75992.1"/>
    <property type="molecule type" value="Genomic_DNA"/>
</dbReference>
<evidence type="ECO:0000256" key="1">
    <source>
        <dbReference type="SAM" id="MobiDB-lite"/>
    </source>
</evidence>
<dbReference type="AlphaFoldDB" id="A0A1H7JN64"/>
<accession>A0A1H7JN64</accession>
<proteinExistence type="predicted"/>